<name>A0A0U5GYV1_9EURY</name>
<dbReference type="InterPro" id="IPR000923">
    <property type="entry name" value="BlueCu_1"/>
</dbReference>
<evidence type="ECO:0000256" key="2">
    <source>
        <dbReference type="ARBA" id="ARBA00022448"/>
    </source>
</evidence>
<evidence type="ECO:0000256" key="6">
    <source>
        <dbReference type="ARBA" id="ARBA00023136"/>
    </source>
</evidence>
<dbReference type="GO" id="GO:0009055">
    <property type="term" value="F:electron transfer activity"/>
    <property type="evidence" value="ECO:0007669"/>
    <property type="project" value="InterPro"/>
</dbReference>
<dbReference type="Proteomes" id="UP000066737">
    <property type="component" value="Chromosome I"/>
</dbReference>
<dbReference type="InterPro" id="IPR006311">
    <property type="entry name" value="TAT_signal"/>
</dbReference>
<protein>
    <submittedName>
        <fullName evidence="10">DUF5059 domain / halocyanin domain protein</fullName>
    </submittedName>
</protein>
<accession>A0A0U5GYV1</accession>
<keyword evidence="11" id="KW-1185">Reference proteome</keyword>
<keyword evidence="6" id="KW-0472">Membrane</keyword>
<evidence type="ECO:0000313" key="10">
    <source>
        <dbReference type="EMBL" id="CQH48319.1"/>
    </source>
</evidence>
<keyword evidence="5" id="KW-0186">Copper</keyword>
<sequence>MRDRRTFLKATGATLASLGLAGCNADSTDSDQSTDDPATTEPATETTENAGGDVGVNAAVAAQWNVYRARLADAAALGLAEEHALGERTVAGVFEDFESASGEYGAHEKLEATSTEHYEGFESAVVSLQEALAAGDADAARDHQRTADDHLAAAQRELVGEQPANALDALAFGDRAATASALAAADRPADAGVTANAALTDFEDAAAHDALEGTADDAYERFEGSLGDVLSAGQRGDAEDAESAADEALAAAVEGAYAVSGERVAGAGHLASVQSRAYDAATVAGLGGPAASFAHAATLTAYRARTHDAARLAAAGQTEAAATAAIDVLEHFEGAAAHEPLEEADHDAYEGVEGGVRDLQTAIQDGSGVADALAQVDDNLVAGVEALATSTEAAVLEAGFFRARLADARERYRRGDGEAASLVEDLFARFEANELGVHEALESTSESLYETFEHDHLEALPDAMRNGEDTVADHVDGALGALLDFETQAASTARVAGAESAYLSARAFDAAALAAAGDSERTATVASDAMAHFEAGAGGFHEALEGASEDTYHAFEEALVSVEDAASGDANAYAAAQSFFEQSLAATDAVVTAAGGELGAAAAGVVSDAYEAFETARVHDLLADADEGAYESFESALDEYASALESGGGSVDAVANASLRAQFAVVGAIEQAPVGEGSGESEESELSGGPNVVSGVPEDADHVVDMTAVAYEPAELTVQVGDKVAWTHAGGEPHTVTAYEDDVPDDAAYWASGGFESQDAAASGWENGEGAVTSGESYVHTFETAGEHGYYCIPHETLDMVGTVVVEES</sequence>
<evidence type="ECO:0000259" key="8">
    <source>
        <dbReference type="Pfam" id="PF00127"/>
    </source>
</evidence>
<comment type="subcellular location">
    <subcellularLocation>
        <location evidence="1">Membrane</location>
    </subcellularLocation>
</comment>
<dbReference type="PROSITE" id="PS51318">
    <property type="entry name" value="TAT"/>
    <property type="match status" value="1"/>
</dbReference>
<gene>
    <name evidence="10" type="ORF">HHUB_1404</name>
</gene>
<dbReference type="GO" id="GO:0016020">
    <property type="term" value="C:membrane"/>
    <property type="evidence" value="ECO:0007669"/>
    <property type="project" value="UniProtKB-SubCell"/>
</dbReference>
<dbReference type="AlphaFoldDB" id="A0A0U5GYV1"/>
<dbReference type="PANTHER" id="PTHR34192:SF10">
    <property type="entry name" value="PLASTOCYANIN MAJOR ISOFORM, CHLOROPLASTIC-RELATED"/>
    <property type="match status" value="1"/>
</dbReference>
<organism evidence="10 11">
    <name type="scientific">Halobacterium hubeiense</name>
    <dbReference type="NCBI Taxonomy" id="1407499"/>
    <lineage>
        <taxon>Archaea</taxon>
        <taxon>Methanobacteriati</taxon>
        <taxon>Methanobacteriota</taxon>
        <taxon>Stenosarchaea group</taxon>
        <taxon>Halobacteria</taxon>
        <taxon>Halobacteriales</taxon>
        <taxon>Halobacteriaceae</taxon>
        <taxon>Halobacterium</taxon>
    </lineage>
</organism>
<evidence type="ECO:0000256" key="5">
    <source>
        <dbReference type="ARBA" id="ARBA00023008"/>
    </source>
</evidence>
<evidence type="ECO:0000256" key="7">
    <source>
        <dbReference type="SAM" id="MobiDB-lite"/>
    </source>
</evidence>
<dbReference type="PANTHER" id="PTHR34192">
    <property type="entry name" value="PLASTOCYANIN MAJOR ISOFORM, CHLOROPLASTIC-RELATED"/>
    <property type="match status" value="1"/>
</dbReference>
<dbReference type="OrthoDB" id="4392at2157"/>
<dbReference type="InterPro" id="IPR032445">
    <property type="entry name" value="DUF5059"/>
</dbReference>
<dbReference type="PROSITE" id="PS51257">
    <property type="entry name" value="PROKAR_LIPOPROTEIN"/>
    <property type="match status" value="1"/>
</dbReference>
<dbReference type="RefSeq" id="WP_059055707.1">
    <property type="nucleotide sequence ID" value="NZ_LN831302.1"/>
</dbReference>
<dbReference type="CDD" id="cd04220">
    <property type="entry name" value="Halocyanin"/>
    <property type="match status" value="1"/>
</dbReference>
<dbReference type="EMBL" id="LN831302">
    <property type="protein sequence ID" value="CQH48319.1"/>
    <property type="molecule type" value="Genomic_DNA"/>
</dbReference>
<dbReference type="KEGG" id="hhb:Hhub_1404"/>
<dbReference type="InterPro" id="IPR008972">
    <property type="entry name" value="Cupredoxin"/>
</dbReference>
<feature type="region of interest" description="Disordered" evidence="7">
    <location>
        <begin position="24"/>
        <end position="51"/>
    </location>
</feature>
<evidence type="ECO:0000259" key="9">
    <source>
        <dbReference type="Pfam" id="PF16502"/>
    </source>
</evidence>
<dbReference type="GO" id="GO:0005507">
    <property type="term" value="F:copper ion binding"/>
    <property type="evidence" value="ECO:0007669"/>
    <property type="project" value="InterPro"/>
</dbReference>
<proteinExistence type="predicted"/>
<evidence type="ECO:0000256" key="3">
    <source>
        <dbReference type="ARBA" id="ARBA00022723"/>
    </source>
</evidence>
<reference evidence="11" key="1">
    <citation type="journal article" date="2016" name="Environ. Microbiol.">
        <title>The complete genome of a viable archaeum isolated from 123-million-year-old rock salt.</title>
        <authorList>
            <person name="Jaakkola S.T."/>
            <person name="Pfeiffer F."/>
            <person name="Ravantti J.J."/>
            <person name="Guo Q."/>
            <person name="Liu Y."/>
            <person name="Chen X."/>
            <person name="Ma H."/>
            <person name="Yang C."/>
            <person name="Oksanen H.M."/>
            <person name="Bamford D.H."/>
        </authorList>
    </citation>
    <scope>NUCLEOTIDE SEQUENCE</scope>
    <source>
        <strain evidence="11">JI20-1</strain>
    </source>
</reference>
<feature type="compositionally biased region" description="Low complexity" evidence="7">
    <location>
        <begin position="35"/>
        <end position="51"/>
    </location>
</feature>
<evidence type="ECO:0000256" key="1">
    <source>
        <dbReference type="ARBA" id="ARBA00004370"/>
    </source>
</evidence>
<evidence type="ECO:0000256" key="4">
    <source>
        <dbReference type="ARBA" id="ARBA00022982"/>
    </source>
</evidence>
<feature type="domain" description="Blue (type 1) copper" evidence="8">
    <location>
        <begin position="704"/>
        <end position="807"/>
    </location>
</feature>
<keyword evidence="2" id="KW-0813">Transport</keyword>
<dbReference type="GeneID" id="26658096"/>
<dbReference type="Pfam" id="PF16502">
    <property type="entry name" value="DUF5059"/>
    <property type="match status" value="1"/>
</dbReference>
<dbReference type="Pfam" id="PF00127">
    <property type="entry name" value="Copper-bind"/>
    <property type="match status" value="1"/>
</dbReference>
<evidence type="ECO:0000313" key="11">
    <source>
        <dbReference type="Proteomes" id="UP000066737"/>
    </source>
</evidence>
<keyword evidence="3" id="KW-0479">Metal-binding</keyword>
<keyword evidence="4" id="KW-0249">Electron transport</keyword>
<dbReference type="Gene3D" id="2.60.40.420">
    <property type="entry name" value="Cupredoxins - blue copper proteins"/>
    <property type="match status" value="1"/>
</dbReference>
<dbReference type="STRING" id="1407499.HHUB_1404"/>
<dbReference type="SUPFAM" id="SSF49503">
    <property type="entry name" value="Cupredoxins"/>
    <property type="match status" value="1"/>
</dbReference>
<feature type="domain" description="DUF5059" evidence="9">
    <location>
        <begin position="59"/>
        <end position="673"/>
    </location>
</feature>